<dbReference type="RefSeq" id="WP_203353242.1">
    <property type="nucleotide sequence ID" value="NZ_CP069127.1"/>
</dbReference>
<evidence type="ECO:0008006" key="3">
    <source>
        <dbReference type="Google" id="ProtNLM"/>
    </source>
</evidence>
<dbReference type="Gene3D" id="3.60.60.10">
    <property type="entry name" value="Penicillin V Acylase, Chain A"/>
    <property type="match status" value="1"/>
</dbReference>
<sequence length="266" mass="29577">MCTSFVVKGDRTWIGMNFDISAHPIKLVYQKDSQLLVMQEEQGQFLPAFGINRKGTFMNLHMVEANAAGAYRRGKDCVHIMRLFEDVMGEKLAPAEVISFVNDHVIVNVPGHSVQSLVAGTDVACIVQPGKQVIDITPSDRQTLVLTNFSLSDAKEKDSPMSDAPGADRYRIVSERLASLQEELDVETSFSILKDAVQQGGDFPTQLSLVVLPEERLVHFALHGNFAKTYCFSFDDRRIRTTKGFPSPKECILTRKGLLISELAGW</sequence>
<protein>
    <recommendedName>
        <fullName evidence="3">Choloylglycine hydrolase/NAAA C-terminal domain-containing protein</fullName>
    </recommendedName>
</protein>
<organism evidence="1 2">
    <name type="scientific">Brevibacillus choshinensis</name>
    <dbReference type="NCBI Taxonomy" id="54911"/>
    <lineage>
        <taxon>Bacteria</taxon>
        <taxon>Bacillati</taxon>
        <taxon>Bacillota</taxon>
        <taxon>Bacilli</taxon>
        <taxon>Bacillales</taxon>
        <taxon>Paenibacillaceae</taxon>
        <taxon>Brevibacillus</taxon>
    </lineage>
</organism>
<reference evidence="1 2" key="1">
    <citation type="submission" date="2021-01" db="EMBL/GenBank/DDBJ databases">
        <title>Identification of strong promoters based on the transcriptome of Brevibacillus choshinensis.</title>
        <authorList>
            <person name="Yao D."/>
            <person name="Zhang K."/>
            <person name="Wu J."/>
        </authorList>
    </citation>
    <scope>NUCLEOTIDE SEQUENCE [LARGE SCALE GENOMIC DNA]</scope>
    <source>
        <strain evidence="1 2">HPD31-SP3</strain>
    </source>
</reference>
<keyword evidence="2" id="KW-1185">Reference proteome</keyword>
<gene>
    <name evidence="1" type="ORF">JNE38_21845</name>
</gene>
<dbReference type="EMBL" id="CP069127">
    <property type="protein sequence ID" value="QRG66176.1"/>
    <property type="molecule type" value="Genomic_DNA"/>
</dbReference>
<evidence type="ECO:0000313" key="1">
    <source>
        <dbReference type="EMBL" id="QRG66176.1"/>
    </source>
</evidence>
<dbReference type="Proteomes" id="UP000596248">
    <property type="component" value="Chromosome"/>
</dbReference>
<proteinExistence type="predicted"/>
<accession>A0ABX7FJB9</accession>
<evidence type="ECO:0000313" key="2">
    <source>
        <dbReference type="Proteomes" id="UP000596248"/>
    </source>
</evidence>
<name>A0ABX7FJB9_BRECH</name>